<accession>A0A1I7WAC6</accession>
<sequence>MNMDLIMTKQLMSLVELRRNSSPHIGSVTLQASPVWRKSSHPPFSTESTMDELKQRVLVPNRGVNKNETKIEVVNVIYYSCYKRIFNKLMFYLN</sequence>
<keyword evidence="1" id="KW-1185">Reference proteome</keyword>
<reference evidence="2" key="1">
    <citation type="submission" date="2016-11" db="UniProtKB">
        <authorList>
            <consortium name="WormBaseParasite"/>
        </authorList>
    </citation>
    <scope>IDENTIFICATION</scope>
</reference>
<dbReference type="WBParaSite" id="Hba_01632">
    <property type="protein sequence ID" value="Hba_01632"/>
    <property type="gene ID" value="Hba_01632"/>
</dbReference>
<organism evidence="1 2">
    <name type="scientific">Heterorhabditis bacteriophora</name>
    <name type="common">Entomopathogenic nematode worm</name>
    <dbReference type="NCBI Taxonomy" id="37862"/>
    <lineage>
        <taxon>Eukaryota</taxon>
        <taxon>Metazoa</taxon>
        <taxon>Ecdysozoa</taxon>
        <taxon>Nematoda</taxon>
        <taxon>Chromadorea</taxon>
        <taxon>Rhabditida</taxon>
        <taxon>Rhabditina</taxon>
        <taxon>Rhabditomorpha</taxon>
        <taxon>Strongyloidea</taxon>
        <taxon>Heterorhabditidae</taxon>
        <taxon>Heterorhabditis</taxon>
    </lineage>
</organism>
<protein>
    <submittedName>
        <fullName evidence="2">Ovule protein</fullName>
    </submittedName>
</protein>
<dbReference type="AlphaFoldDB" id="A0A1I7WAC6"/>
<proteinExistence type="predicted"/>
<dbReference type="Proteomes" id="UP000095283">
    <property type="component" value="Unplaced"/>
</dbReference>
<evidence type="ECO:0000313" key="2">
    <source>
        <dbReference type="WBParaSite" id="Hba_01632"/>
    </source>
</evidence>
<name>A0A1I7WAC6_HETBA</name>
<evidence type="ECO:0000313" key="1">
    <source>
        <dbReference type="Proteomes" id="UP000095283"/>
    </source>
</evidence>